<organism evidence="2 3">
    <name type="scientific">Pseudomonas xionganensis</name>
    <dbReference type="NCBI Taxonomy" id="2654845"/>
    <lineage>
        <taxon>Bacteria</taxon>
        <taxon>Pseudomonadati</taxon>
        <taxon>Pseudomonadota</taxon>
        <taxon>Gammaproteobacteria</taxon>
        <taxon>Pseudomonadales</taxon>
        <taxon>Pseudomonadaceae</taxon>
        <taxon>Pseudomonas</taxon>
    </lineage>
</organism>
<dbReference type="Proteomes" id="UP000429555">
    <property type="component" value="Unassembled WGS sequence"/>
</dbReference>
<dbReference type="AlphaFoldDB" id="A0A6I4KYI3"/>
<evidence type="ECO:0000256" key="1">
    <source>
        <dbReference type="SAM" id="SignalP"/>
    </source>
</evidence>
<comment type="caution">
    <text evidence="2">The sequence shown here is derived from an EMBL/GenBank/DDBJ whole genome shotgun (WGS) entry which is preliminary data.</text>
</comment>
<proteinExistence type="predicted"/>
<feature type="signal peptide" evidence="1">
    <location>
        <begin position="1"/>
        <end position="24"/>
    </location>
</feature>
<gene>
    <name evidence="2" type="ORF">GJV18_17605</name>
</gene>
<accession>A0A6I4KYI3</accession>
<dbReference type="EMBL" id="WKJZ01000004">
    <property type="protein sequence ID" value="MVW77137.1"/>
    <property type="molecule type" value="Genomic_DNA"/>
</dbReference>
<sequence>MKTYAVSYCAALMTFVLFPFDAQARPCVEGVCLGDSINAVKAFRYEPVESFGRQLSPRQKRKLDATYPRYPAELAMPLLQGRFDNRILMMLPAVSKACSPRSMIGKTLEPAGVQTQFTLQLDTAGNWKVAGIAQVFPSQTRDELSRLNIELDKKYGKYSIHSTNKVPHYTYAFNPNLAKPYFVLTQPMPDEKTMERYRHNCA</sequence>
<reference evidence="2 3" key="1">
    <citation type="submission" date="2019-11" db="EMBL/GenBank/DDBJ databases">
        <title>Pseudomonas flavidum sp. nov., isolated from Baiyang Lake.</title>
        <authorList>
            <person name="Zhao Y."/>
        </authorList>
    </citation>
    <scope>NUCLEOTIDE SEQUENCE [LARGE SCALE GENOMIC DNA]</scope>
    <source>
        <strain evidence="3">R-22-3 w-18</strain>
    </source>
</reference>
<name>A0A6I4KYI3_9PSED</name>
<protein>
    <submittedName>
        <fullName evidence="2">Uncharacterized protein</fullName>
    </submittedName>
</protein>
<evidence type="ECO:0000313" key="3">
    <source>
        <dbReference type="Proteomes" id="UP000429555"/>
    </source>
</evidence>
<keyword evidence="1" id="KW-0732">Signal</keyword>
<dbReference type="RefSeq" id="WP_160347789.1">
    <property type="nucleotide sequence ID" value="NZ_WKJZ01000004.1"/>
</dbReference>
<keyword evidence="3" id="KW-1185">Reference proteome</keyword>
<feature type="chain" id="PRO_5026219107" evidence="1">
    <location>
        <begin position="25"/>
        <end position="202"/>
    </location>
</feature>
<evidence type="ECO:0000313" key="2">
    <source>
        <dbReference type="EMBL" id="MVW77137.1"/>
    </source>
</evidence>